<gene>
    <name evidence="2" type="ORF">PCOR1329_LOCUS72376</name>
</gene>
<feature type="compositionally biased region" description="Basic and acidic residues" evidence="1">
    <location>
        <begin position="22"/>
        <end position="39"/>
    </location>
</feature>
<organism evidence="2 3">
    <name type="scientific">Prorocentrum cordatum</name>
    <dbReference type="NCBI Taxonomy" id="2364126"/>
    <lineage>
        <taxon>Eukaryota</taxon>
        <taxon>Sar</taxon>
        <taxon>Alveolata</taxon>
        <taxon>Dinophyceae</taxon>
        <taxon>Prorocentrales</taxon>
        <taxon>Prorocentraceae</taxon>
        <taxon>Prorocentrum</taxon>
    </lineage>
</organism>
<dbReference type="EMBL" id="CAUYUJ010019670">
    <property type="protein sequence ID" value="CAK0892829.1"/>
    <property type="molecule type" value="Genomic_DNA"/>
</dbReference>
<feature type="region of interest" description="Disordered" evidence="1">
    <location>
        <begin position="79"/>
        <end position="98"/>
    </location>
</feature>
<protein>
    <submittedName>
        <fullName evidence="2">Uncharacterized protein</fullName>
    </submittedName>
</protein>
<comment type="caution">
    <text evidence="2">The sequence shown here is derived from an EMBL/GenBank/DDBJ whole genome shotgun (WGS) entry which is preliminary data.</text>
</comment>
<reference evidence="2" key="1">
    <citation type="submission" date="2023-10" db="EMBL/GenBank/DDBJ databases">
        <authorList>
            <person name="Chen Y."/>
            <person name="Shah S."/>
            <person name="Dougan E. K."/>
            <person name="Thang M."/>
            <person name="Chan C."/>
        </authorList>
    </citation>
    <scope>NUCLEOTIDE SEQUENCE [LARGE SCALE GENOMIC DNA]</scope>
</reference>
<sequence length="632" mass="72356">VDVSKDDEKEYEDSYYPDVEEEGSRLCESHARPDLQEGVRRDCASSASWDMLSTPSEFVDIGNETIQMIEQAKARIIDDPDTEATLGEPRSNDEQIDSETKPAGLKWFVGPVFERYDETRQVFLEVAKEEVTMPGAAKDERGKVHQISYKAPVVPDSDIPALWGKRSLKHNRAVVDMINNKLYLCGPGRVQFTPPSGALTFNLEDSRSGHLLLPISHFFGNGKDKKVRAKQGPATWHASAPAIVKPMIKDKAKEDEADTPTHDPEIIVIDEDNGHPIRTKLLSQANITYTRLSLLHTSTMPVDSRMVVTKSKTVSFYPTDSAKAYKEKLKSRKAEGHEPKKKVKEILGPEVMDDCGEDLGELNYLRNEEVCWWEMPNNEVEEMELYQYLKEERPFVLVMAPQCTGTAGWCTVNESIGSEVHRRNAEVSFRLGQICAKAAHIQLDGGRHYVNELPRGSRIYRTPEWMGLARKNLIWVQLNMCMLGLVNSKKEPLNKPEEVLIYRLRSKECDRQHRHGECSGRDTKPSQVWTWQFARILADGISELIWLHELDLRKLIYPAVAAYPRMNGEGYRQHELRVLVIEYIPEQEKKRRTQHHILKPDPQVLLLPQLWKAMMTYNLILKLDPLERPRTQ</sequence>
<feature type="compositionally biased region" description="Acidic residues" evidence="1">
    <location>
        <begin position="9"/>
        <end position="21"/>
    </location>
</feature>
<feature type="region of interest" description="Disordered" evidence="1">
    <location>
        <begin position="1"/>
        <end position="39"/>
    </location>
</feature>
<name>A0ABN9X4C9_9DINO</name>
<evidence type="ECO:0000313" key="2">
    <source>
        <dbReference type="EMBL" id="CAK0892829.1"/>
    </source>
</evidence>
<evidence type="ECO:0000256" key="1">
    <source>
        <dbReference type="SAM" id="MobiDB-lite"/>
    </source>
</evidence>
<proteinExistence type="predicted"/>
<feature type="non-terminal residue" evidence="2">
    <location>
        <position position="1"/>
    </location>
</feature>
<keyword evidence="3" id="KW-1185">Reference proteome</keyword>
<accession>A0ABN9X4C9</accession>
<dbReference type="Proteomes" id="UP001189429">
    <property type="component" value="Unassembled WGS sequence"/>
</dbReference>
<evidence type="ECO:0000313" key="3">
    <source>
        <dbReference type="Proteomes" id="UP001189429"/>
    </source>
</evidence>